<comment type="catalytic activity">
    <reaction evidence="2">
        <text>N(6)-(dimethylallyl)adenosine 5'-phosphate + H2O = N(6)-dimethylallyladenine + D-ribose 5-phosphate</text>
        <dbReference type="Rhea" id="RHEA:48560"/>
        <dbReference type="ChEBI" id="CHEBI:15377"/>
        <dbReference type="ChEBI" id="CHEBI:17660"/>
        <dbReference type="ChEBI" id="CHEBI:57526"/>
        <dbReference type="ChEBI" id="CHEBI:78346"/>
        <dbReference type="EC" id="3.2.2.n1"/>
    </reaction>
</comment>
<dbReference type="AlphaFoldDB" id="E7C2S5"/>
<protein>
    <recommendedName>
        <fullName evidence="2">Cytokinin riboside 5'-monophosphate phosphoribohydrolase</fullName>
        <ecNumber evidence="2">3.2.2.n1</ecNumber>
    </recommendedName>
</protein>
<name>E7C2S5_9ACTN</name>
<organism evidence="3">
    <name type="scientific">uncultured actinobacterium HF0130_15N16</name>
    <dbReference type="NCBI Taxonomy" id="723601"/>
    <lineage>
        <taxon>Bacteria</taxon>
        <taxon>Bacillati</taxon>
        <taxon>Actinomycetota</taxon>
        <taxon>Actinomycetes</taxon>
        <taxon>marine Actinobacteria clade</taxon>
        <taxon>environmental samples</taxon>
    </lineage>
</organism>
<dbReference type="NCBIfam" id="TIGR00730">
    <property type="entry name" value="Rossman fold protein, TIGR00730 family"/>
    <property type="match status" value="1"/>
</dbReference>
<proteinExistence type="inferred from homology"/>
<dbReference type="PANTHER" id="PTHR31223">
    <property type="entry name" value="LOG FAMILY PROTEIN YJL055W"/>
    <property type="match status" value="1"/>
</dbReference>
<dbReference type="PANTHER" id="PTHR31223:SF70">
    <property type="entry name" value="LOG FAMILY PROTEIN YJL055W"/>
    <property type="match status" value="1"/>
</dbReference>
<dbReference type="GO" id="GO:0102682">
    <property type="term" value="F:cytokinin riboside 5'-monophosphate phosphoribohydrolase activity"/>
    <property type="evidence" value="ECO:0007669"/>
    <property type="project" value="RHEA"/>
</dbReference>
<dbReference type="EMBL" id="GU567964">
    <property type="protein sequence ID" value="ADI21749.1"/>
    <property type="molecule type" value="Genomic_DNA"/>
</dbReference>
<dbReference type="GO" id="GO:0005829">
    <property type="term" value="C:cytosol"/>
    <property type="evidence" value="ECO:0007669"/>
    <property type="project" value="TreeGrafter"/>
</dbReference>
<accession>E7C2S5</accession>
<comment type="catalytic activity">
    <reaction evidence="2">
        <text>9-ribosyl-trans-zeatin 5'-phosphate + H2O = trans-zeatin + D-ribose 5-phosphate</text>
        <dbReference type="Rhea" id="RHEA:48564"/>
        <dbReference type="ChEBI" id="CHEBI:15377"/>
        <dbReference type="ChEBI" id="CHEBI:16522"/>
        <dbReference type="ChEBI" id="CHEBI:78346"/>
        <dbReference type="ChEBI" id="CHEBI:87947"/>
        <dbReference type="EC" id="3.2.2.n1"/>
    </reaction>
</comment>
<dbReference type="InterPro" id="IPR005269">
    <property type="entry name" value="LOG"/>
</dbReference>
<evidence type="ECO:0000313" key="3">
    <source>
        <dbReference type="EMBL" id="ADI21749.1"/>
    </source>
</evidence>
<evidence type="ECO:0000256" key="1">
    <source>
        <dbReference type="ARBA" id="ARBA00006763"/>
    </source>
</evidence>
<keyword evidence="2" id="KW-0203">Cytokinin biosynthesis</keyword>
<reference evidence="3" key="1">
    <citation type="submission" date="2010-01" db="EMBL/GenBank/DDBJ databases">
        <title>Genome fragments of uncultured bacteria from the North Pacific subtropical Gyre.</title>
        <authorList>
            <person name="Pham V.D."/>
            <person name="Delong E.F."/>
        </authorList>
    </citation>
    <scope>NUCLEOTIDE SEQUENCE</scope>
</reference>
<keyword evidence="2" id="KW-0378">Hydrolase</keyword>
<dbReference type="SUPFAM" id="SSF102405">
    <property type="entry name" value="MCP/YpsA-like"/>
    <property type="match status" value="1"/>
</dbReference>
<sequence>MTGTTMPATPTINSIAIFCGSSFGNDPKFVHLAEDLGRHLAESNVRIVFGGSDSGLMGTVADAAITAGGNVMGIYPEKVFAKDVKHPAVTDLILVSSMHERKVEMFRSADAAIALPGGLGTLDELVELLLWTQLGIHNVPLVLLDTGTFWGQLVDLLENLSQQGFLKPARGIIWDIAENPEQALTTLKQMSVS</sequence>
<dbReference type="InterPro" id="IPR031100">
    <property type="entry name" value="LOG_fam"/>
</dbReference>
<dbReference type="GO" id="GO:0009691">
    <property type="term" value="P:cytokinin biosynthetic process"/>
    <property type="evidence" value="ECO:0007669"/>
    <property type="project" value="UniProtKB-UniRule"/>
</dbReference>
<dbReference type="Pfam" id="PF03641">
    <property type="entry name" value="Lysine_decarbox"/>
    <property type="match status" value="1"/>
</dbReference>
<comment type="similarity">
    <text evidence="1 2">Belongs to the LOG family.</text>
</comment>
<dbReference type="Gene3D" id="3.40.50.450">
    <property type="match status" value="1"/>
</dbReference>
<evidence type="ECO:0000256" key="2">
    <source>
        <dbReference type="RuleBase" id="RU363015"/>
    </source>
</evidence>
<dbReference type="EC" id="3.2.2.n1" evidence="2"/>